<sequence>MCLREKGVVPEPLFGKAGRVVEDSGSGQSAFRLVVVGAQVSAAFIGKVGEQGTLQPEVLHIGIFAFLYR</sequence>
<proteinExistence type="predicted"/>
<comment type="caution">
    <text evidence="1">The sequence shown here is derived from an EMBL/GenBank/DDBJ whole genome shotgun (WGS) entry which is preliminary data.</text>
</comment>
<accession>A0A645G9U2</accession>
<reference evidence="1" key="1">
    <citation type="submission" date="2019-08" db="EMBL/GenBank/DDBJ databases">
        <authorList>
            <person name="Kucharzyk K."/>
            <person name="Murdoch R.W."/>
            <person name="Higgins S."/>
            <person name="Loffler F."/>
        </authorList>
    </citation>
    <scope>NUCLEOTIDE SEQUENCE</scope>
</reference>
<dbReference type="AlphaFoldDB" id="A0A645G9U2"/>
<dbReference type="EMBL" id="VSSQ01072258">
    <property type="protein sequence ID" value="MPN23677.1"/>
    <property type="molecule type" value="Genomic_DNA"/>
</dbReference>
<evidence type="ECO:0000313" key="1">
    <source>
        <dbReference type="EMBL" id="MPN23677.1"/>
    </source>
</evidence>
<name>A0A645G9U2_9ZZZZ</name>
<gene>
    <name evidence="1" type="ORF">SDC9_171070</name>
</gene>
<protein>
    <submittedName>
        <fullName evidence="1">Uncharacterized protein</fullName>
    </submittedName>
</protein>
<organism evidence="1">
    <name type="scientific">bioreactor metagenome</name>
    <dbReference type="NCBI Taxonomy" id="1076179"/>
    <lineage>
        <taxon>unclassified sequences</taxon>
        <taxon>metagenomes</taxon>
        <taxon>ecological metagenomes</taxon>
    </lineage>
</organism>